<proteinExistence type="predicted"/>
<keyword evidence="3" id="KW-0614">Plasmid</keyword>
<reference evidence="3" key="1">
    <citation type="submission" date="2014-11" db="EMBL/GenBank/DDBJ databases">
        <title>pIGAnt1 - a small plasmid from Antarctic Halomonas sp. strain.</title>
        <authorList>
            <person name="Zaleski P."/>
            <person name="Fedorowicz M."/>
            <person name="Kieryl P."/>
            <person name="Wawrzyniak P."/>
            <person name="Plucienniczak G."/>
            <person name="Plucienniczak A."/>
        </authorList>
    </citation>
    <scope>NUCLEOTIDE SEQUENCE</scope>
    <source>
        <strain evidence="3">Ant2</strain>
        <plasmid evidence="3">pIGAnt1</plasmid>
    </source>
</reference>
<sequence length="275" mass="31918">MNKREQQTITTEVTYKDFKLYDRTTVKCNQGFYTRMLDKAVDDLEAILSNHNKLNVVRFDLYFTLPDNPDNYVQIEPEKANSYVSRFFKNLQDQMVSWTIPDKKTGKPKNRGLKRNQIAYQSAMEFSTGKLVHFHCYIAYKGLATDYPNKETGISGSTLIDQHGEYIGIYDKIVETWKAVVPDGYGRVHFPIYKDEVNNITYNNHFYSIGRTSDTFQADIEDCIYGLSYICKVYSKNSIEVENARRFNSSQRVKRGHHSIELKGKQSTEEQLEAA</sequence>
<dbReference type="RefSeq" id="WP_173150637.1">
    <property type="nucleotide sequence ID" value="NZ_KP127625.1"/>
</dbReference>
<organism evidence="3">
    <name type="scientific">Halomonas sp. Ant2</name>
    <dbReference type="NCBI Taxonomy" id="1630300"/>
    <lineage>
        <taxon>Bacteria</taxon>
        <taxon>Pseudomonadati</taxon>
        <taxon>Pseudomonadota</taxon>
        <taxon>Gammaproteobacteria</taxon>
        <taxon>Oceanospirillales</taxon>
        <taxon>Halomonadaceae</taxon>
        <taxon>Halomonas</taxon>
    </lineage>
</organism>
<feature type="compositionally biased region" description="Basic and acidic residues" evidence="1">
    <location>
        <begin position="258"/>
        <end position="268"/>
    </location>
</feature>
<evidence type="ECO:0000259" key="2">
    <source>
        <dbReference type="Pfam" id="PF11726"/>
    </source>
</evidence>
<dbReference type="InterPro" id="IPR057271">
    <property type="entry name" value="YagK_YfjJ_C"/>
</dbReference>
<protein>
    <recommendedName>
        <fullName evidence="2">YagK/YfjJ C-terminal domain-containing protein</fullName>
    </recommendedName>
</protein>
<accession>A0A0D5MBA2</accession>
<dbReference type="AlphaFoldDB" id="A0A0D5MBA2"/>
<feature type="domain" description="YagK/YfjJ C-terminal" evidence="2">
    <location>
        <begin position="48"/>
        <end position="238"/>
    </location>
</feature>
<dbReference type="EMBL" id="KP127625">
    <property type="protein sequence ID" value="AJY53633.1"/>
    <property type="molecule type" value="Genomic_DNA"/>
</dbReference>
<dbReference type="Pfam" id="PF11726">
    <property type="entry name" value="YagK_YfjJ_C"/>
    <property type="match status" value="1"/>
</dbReference>
<name>A0A0D5MBA2_9GAMM</name>
<geneLocation type="plasmid" evidence="3">
    <name>pIGAnt1</name>
</geneLocation>
<evidence type="ECO:0000313" key="3">
    <source>
        <dbReference type="EMBL" id="AJY53633.1"/>
    </source>
</evidence>
<feature type="region of interest" description="Disordered" evidence="1">
    <location>
        <begin position="250"/>
        <end position="275"/>
    </location>
</feature>
<evidence type="ECO:0000256" key="1">
    <source>
        <dbReference type="SAM" id="MobiDB-lite"/>
    </source>
</evidence>